<dbReference type="SUPFAM" id="SSF56529">
    <property type="entry name" value="FAH"/>
    <property type="match status" value="1"/>
</dbReference>
<evidence type="ECO:0000313" key="2">
    <source>
        <dbReference type="Proteomes" id="UP000035080"/>
    </source>
</evidence>
<gene>
    <name evidence="1" type="ORF">PI93_011720</name>
</gene>
<dbReference type="InterPro" id="IPR036663">
    <property type="entry name" value="Fumarylacetoacetase_C_sf"/>
</dbReference>
<dbReference type="Proteomes" id="UP000035080">
    <property type="component" value="Chromosome"/>
</dbReference>
<proteinExistence type="predicted"/>
<protein>
    <submittedName>
        <fullName evidence="1">2-keto-4-pentenoate hydratase</fullName>
    </submittedName>
</protein>
<dbReference type="InterPro" id="IPR050772">
    <property type="entry name" value="Hydratase-Decarb/MhpD_sf"/>
</dbReference>
<sequence>MKEVELEGLIASRLREAYTSGPIAPFASCINGDIDAAYRIQHRNTDHALQVQGRRIAGRKIGLTSPAVQKQLGVDQPDYGVLFDDMAVVNTGIVGMASLLQPKIEAEIAFGFCADIDDPSLDMSALFERIEWVAPALEIVDSRIANWKIGIVETIADNASSGRFVIGRKVALTPEIELVNCQMRLQENRQVVSTGSGAACLGHPLHATLWLARKLIEVGHPIRAGELVLSGALGPMVNVKHDSTYLAAIEGIGEVSVRFGSSPESR</sequence>
<organism evidence="1 2">
    <name type="scientific">Pandoraea fibrosis</name>
    <dbReference type="NCBI Taxonomy" id="1891094"/>
    <lineage>
        <taxon>Bacteria</taxon>
        <taxon>Pseudomonadati</taxon>
        <taxon>Pseudomonadota</taxon>
        <taxon>Betaproteobacteria</taxon>
        <taxon>Burkholderiales</taxon>
        <taxon>Burkholderiaceae</taxon>
        <taxon>Pandoraea</taxon>
    </lineage>
</organism>
<dbReference type="Gene3D" id="3.90.850.10">
    <property type="entry name" value="Fumarylacetoacetase-like, C-terminal domain"/>
    <property type="match status" value="1"/>
</dbReference>
<name>A0ABX6HSL0_9BURK</name>
<dbReference type="EMBL" id="CP047385">
    <property type="protein sequence ID" value="QHF13230.1"/>
    <property type="molecule type" value="Genomic_DNA"/>
</dbReference>
<dbReference type="PANTHER" id="PTHR30143">
    <property type="entry name" value="ACID HYDRATASE"/>
    <property type="match status" value="1"/>
</dbReference>
<reference evidence="1 2" key="1">
    <citation type="journal article" date="2015" name="Genome Announc.">
        <title>Genome Sequences of Two Pandoraea pnomenusa Isolates Recovered 11 Months Apart from a Cystic Fibrosis Patient.</title>
        <authorList>
            <person name="Ee R."/>
            <person name="Ambrose M."/>
            <person name="Lazenby J."/>
            <person name="Williams P."/>
            <person name="Chan K.G."/>
            <person name="Roddam L."/>
        </authorList>
    </citation>
    <scope>NUCLEOTIDE SEQUENCE [LARGE SCALE GENOMIC DNA]</scope>
    <source>
        <strain evidence="1 2">6399</strain>
    </source>
</reference>
<dbReference type="RefSeq" id="WP_039368862.1">
    <property type="nucleotide sequence ID" value="NZ_CP047385.1"/>
</dbReference>
<keyword evidence="2" id="KW-1185">Reference proteome</keyword>
<accession>A0ABX6HSL0</accession>
<dbReference type="PANTHER" id="PTHR30143:SF0">
    <property type="entry name" value="2-KETO-4-PENTENOATE HYDRATASE"/>
    <property type="match status" value="1"/>
</dbReference>
<evidence type="ECO:0000313" key="1">
    <source>
        <dbReference type="EMBL" id="QHF13230.1"/>
    </source>
</evidence>